<dbReference type="Pfam" id="PF13590">
    <property type="entry name" value="DUF4136"/>
    <property type="match status" value="1"/>
</dbReference>
<protein>
    <submittedName>
        <fullName evidence="3">DUF4136 domain-containing protein</fullName>
    </submittedName>
</protein>
<proteinExistence type="predicted"/>
<keyword evidence="4" id="KW-1185">Reference proteome</keyword>
<evidence type="ECO:0000313" key="3">
    <source>
        <dbReference type="EMBL" id="MXP15569.1"/>
    </source>
</evidence>
<name>A0A6L7GI03_9SPHN</name>
<dbReference type="Proteomes" id="UP000473531">
    <property type="component" value="Unassembled WGS sequence"/>
</dbReference>
<sequence length="234" mass="26034">MTKKTNSAGRILKLASVPLLLASLAACATPFKADVSRFQSQLPAPSGQTFAVVADDPAMAGGLEFSQYADLVETQMERLGYVQAAPESANLLVRFDYGVDKGRERLRTTGFQDPFYSPWYGYGRRGFYSPYSRRGFYPGSFRSRAWGYGYYDPFFGGPEVTSYTVYTSGIDMKIDRADGERLFEGKAQAMSTSDRLQYLVPNLVEAMFTDFPGNSGETVRISIAPEKKTVRRID</sequence>
<evidence type="ECO:0000259" key="2">
    <source>
        <dbReference type="Pfam" id="PF13590"/>
    </source>
</evidence>
<keyword evidence="1" id="KW-0732">Signal</keyword>
<dbReference type="AlphaFoldDB" id="A0A6L7GI03"/>
<gene>
    <name evidence="3" type="ORF">GRI44_12485</name>
</gene>
<comment type="caution">
    <text evidence="3">The sequence shown here is derived from an EMBL/GenBank/DDBJ whole genome shotgun (WGS) entry which is preliminary data.</text>
</comment>
<feature type="domain" description="DUF4136" evidence="2">
    <location>
        <begin position="36"/>
        <end position="213"/>
    </location>
</feature>
<organism evidence="3 4">
    <name type="scientific">Allopontixanthobacter confluentis</name>
    <dbReference type="NCBI Taxonomy" id="1849021"/>
    <lineage>
        <taxon>Bacteria</taxon>
        <taxon>Pseudomonadati</taxon>
        <taxon>Pseudomonadota</taxon>
        <taxon>Alphaproteobacteria</taxon>
        <taxon>Sphingomonadales</taxon>
        <taxon>Erythrobacteraceae</taxon>
        <taxon>Allopontixanthobacter</taxon>
    </lineage>
</organism>
<dbReference type="OrthoDB" id="7501218at2"/>
<dbReference type="PROSITE" id="PS51257">
    <property type="entry name" value="PROKAR_LIPOPROTEIN"/>
    <property type="match status" value="1"/>
</dbReference>
<evidence type="ECO:0000313" key="4">
    <source>
        <dbReference type="Proteomes" id="UP000473531"/>
    </source>
</evidence>
<evidence type="ECO:0000256" key="1">
    <source>
        <dbReference type="SAM" id="SignalP"/>
    </source>
</evidence>
<dbReference type="RefSeq" id="WP_160602070.1">
    <property type="nucleotide sequence ID" value="NZ_WTYU01000002.1"/>
</dbReference>
<dbReference type="InterPro" id="IPR025411">
    <property type="entry name" value="DUF4136"/>
</dbReference>
<dbReference type="EMBL" id="WTYU01000002">
    <property type="protein sequence ID" value="MXP15569.1"/>
    <property type="molecule type" value="Genomic_DNA"/>
</dbReference>
<reference evidence="3 4" key="1">
    <citation type="submission" date="2019-12" db="EMBL/GenBank/DDBJ databases">
        <title>Genomic-based taxomic classification of the family Erythrobacteraceae.</title>
        <authorList>
            <person name="Xu L."/>
        </authorList>
    </citation>
    <scope>NUCLEOTIDE SEQUENCE [LARGE SCALE GENOMIC DNA]</scope>
    <source>
        <strain evidence="3 4">KCTC 52259</strain>
    </source>
</reference>
<accession>A0A6L7GI03</accession>
<feature type="chain" id="PRO_5027107450" evidence="1">
    <location>
        <begin position="29"/>
        <end position="234"/>
    </location>
</feature>
<dbReference type="Gene3D" id="3.30.160.670">
    <property type="match status" value="1"/>
</dbReference>
<feature type="signal peptide" evidence="1">
    <location>
        <begin position="1"/>
        <end position="28"/>
    </location>
</feature>